<dbReference type="Pfam" id="PF17657">
    <property type="entry name" value="DNA_pol3_finger"/>
    <property type="match status" value="1"/>
</dbReference>
<evidence type="ECO:0000256" key="4">
    <source>
        <dbReference type="ARBA" id="ARBA00012417"/>
    </source>
</evidence>
<evidence type="ECO:0000256" key="5">
    <source>
        <dbReference type="ARBA" id="ARBA00017273"/>
    </source>
</evidence>
<evidence type="ECO:0000256" key="6">
    <source>
        <dbReference type="ARBA" id="ARBA00019114"/>
    </source>
</evidence>
<dbReference type="Pfam" id="PF14579">
    <property type="entry name" value="HHH_6"/>
    <property type="match status" value="1"/>
</dbReference>
<dbReference type="InterPro" id="IPR041931">
    <property type="entry name" value="DNA_pol3_alpha_thumb_dom"/>
</dbReference>
<evidence type="ECO:0000256" key="1">
    <source>
        <dbReference type="ARBA" id="ARBA00004496"/>
    </source>
</evidence>
<dbReference type="Gene3D" id="1.10.150.870">
    <property type="match status" value="1"/>
</dbReference>
<sequence length="1075" mass="118697">MAADFVHLHVHTPFSFLDGASSIDALLQRARDLGMEALAITDHDTLSGVVRFTQRARTLGIKPIVGVELTLQGGHHLVLLARDRTGYANLCQIVTDAHLHAPRRHPQARWETIARHARGLVALTGCRRGELASRIFRGQVDEARRALARYRDVFGEHLFVELQDLGWPHSRWLVHRLAELAREAGVPVVATNDVHYARKADFPVHDALTCVRTRTTLEQVHPERPLNAEQYLKSAQEMAALFAEMPEALHNAARIARMCEDDVLPLGESLFPAYPDVPAGQTATQLLRRLVYEGAQARYGRVTPAIRDRLDHELAIIEALGVADYFLVAHDIVQFARQRGIRTAGRGSAADSAVAYVLSLTDVDAIGRGLLFERFLSLERAQRPDIDLDFDARHRDEVAAYVYRRYGPEHVASVATYNTFQARSALREMGKVLGYPEPEIDALAKRFPHIPADAIRRAAASLPELRRSELLQPVAGAAGHRYELLFDLAEAVAGFPRHLGTHLGGLILSAPPITQVVPLQLAAKGMTVAQFDKDDVEAVGFIKLDLLSLRMLGAVDDAVRLIRQGQAAPSDGGGPSEGEAFSYERIPLDDAETYRMLAEGETVGVFQLESPAQRALQGRLGARHIEDIVASVALIRPGPIKGNMVEPFIARRKGLEPVPHLHPVLERILAKTYGVVLFQEQVIEIATAIAGFTPGEADRLRRAMTHFRSQQEMEAIGQLFVERALARGVEPALARTIFSYIVAYAGYGFCEAHAAAFATTAYKTAYLLRHHPAEFYAALLNNQPMGFYPPHTLVTAARCRGVTVLGPDVNRSEADYQVERLEPTGAPAIRVPLKVLRGLGEAGARLLLDERARGGPYRSLADLCRRVELERDGLESLIMAGALDGLHPNRRALLWALPAILQRARMERERRAATPDEALRRQADLGLSADAGGSGHPAPLLEDFSPFEKLALELYAMGFSPDKHLLASLRPSLTRRGVLTTQQARRRPRGAWVQVAGLSIRPHRPPTRSGRTVVFLTLEDEEGLLDVTLFEPVYQRWGHLIFTRPALIVTGRLERRGRSVSLTAAHVRPLDLTPP</sequence>
<dbReference type="NCBIfam" id="TIGR00594">
    <property type="entry name" value="polc"/>
    <property type="match status" value="1"/>
</dbReference>
<comment type="catalytic activity">
    <reaction evidence="15">
        <text>DNA(n) + a 2'-deoxyribonucleoside 5'-triphosphate = DNA(n+1) + diphosphate</text>
        <dbReference type="Rhea" id="RHEA:22508"/>
        <dbReference type="Rhea" id="RHEA-COMP:17339"/>
        <dbReference type="Rhea" id="RHEA-COMP:17340"/>
        <dbReference type="ChEBI" id="CHEBI:33019"/>
        <dbReference type="ChEBI" id="CHEBI:61560"/>
        <dbReference type="ChEBI" id="CHEBI:173112"/>
        <dbReference type="EC" id="2.7.7.7"/>
    </reaction>
</comment>
<dbReference type="PANTHER" id="PTHR32294:SF4">
    <property type="entry name" value="ERROR-PRONE DNA POLYMERASE"/>
    <property type="match status" value="1"/>
</dbReference>
<keyword evidence="18" id="KW-1185">Reference proteome</keyword>
<proteinExistence type="inferred from homology"/>
<dbReference type="InterPro" id="IPR029460">
    <property type="entry name" value="DNAPol_HHH"/>
</dbReference>
<dbReference type="GO" id="GO:0003887">
    <property type="term" value="F:DNA-directed DNA polymerase activity"/>
    <property type="evidence" value="ECO:0007669"/>
    <property type="project" value="UniProtKB-EC"/>
</dbReference>
<evidence type="ECO:0000256" key="8">
    <source>
        <dbReference type="ARBA" id="ARBA00022679"/>
    </source>
</evidence>
<dbReference type="Gene3D" id="1.10.10.1600">
    <property type="entry name" value="Bacterial DNA polymerase III alpha subunit, thumb domain"/>
    <property type="match status" value="1"/>
</dbReference>
<organism evidence="17 18">
    <name type="scientific">Geochorda subterranea</name>
    <dbReference type="NCBI Taxonomy" id="3109564"/>
    <lineage>
        <taxon>Bacteria</taxon>
        <taxon>Bacillati</taxon>
        <taxon>Bacillota</taxon>
        <taxon>Limnochordia</taxon>
        <taxon>Limnochordales</taxon>
        <taxon>Geochordaceae</taxon>
        <taxon>Geochorda</taxon>
    </lineage>
</organism>
<dbReference type="InterPro" id="IPR004805">
    <property type="entry name" value="DnaE2/DnaE/PolC"/>
</dbReference>
<keyword evidence="8 17" id="KW-0808">Transferase</keyword>
<dbReference type="RefSeq" id="WP_324668390.1">
    <property type="nucleotide sequence ID" value="NZ_CP141614.1"/>
</dbReference>
<evidence type="ECO:0000256" key="13">
    <source>
        <dbReference type="ARBA" id="ARBA00023204"/>
    </source>
</evidence>
<evidence type="ECO:0000256" key="10">
    <source>
        <dbReference type="ARBA" id="ARBA00022705"/>
    </source>
</evidence>
<comment type="subcellular location">
    <subcellularLocation>
        <location evidence="1">Cytoplasm</location>
    </subcellularLocation>
</comment>
<dbReference type="Proteomes" id="UP001333102">
    <property type="component" value="Chromosome"/>
</dbReference>
<evidence type="ECO:0000256" key="11">
    <source>
        <dbReference type="ARBA" id="ARBA00022763"/>
    </source>
</evidence>
<keyword evidence="9 17" id="KW-0548">Nucleotidyltransferase</keyword>
<protein>
    <recommendedName>
        <fullName evidence="6">DNA polymerase III subunit alpha</fullName>
        <ecNumber evidence="4">2.7.7.7</ecNumber>
    </recommendedName>
    <alternativeName>
        <fullName evidence="5">Error-prone DNA polymerase</fullName>
    </alternativeName>
</protein>
<keyword evidence="11" id="KW-0227">DNA damage</keyword>
<dbReference type="EC" id="2.7.7.7" evidence="4"/>
<evidence type="ECO:0000313" key="17">
    <source>
        <dbReference type="EMBL" id="WRP14096.1"/>
    </source>
</evidence>
<evidence type="ECO:0000256" key="7">
    <source>
        <dbReference type="ARBA" id="ARBA00022490"/>
    </source>
</evidence>
<dbReference type="PANTHER" id="PTHR32294">
    <property type="entry name" value="DNA POLYMERASE III SUBUNIT ALPHA"/>
    <property type="match status" value="1"/>
</dbReference>
<comment type="function">
    <text evidence="14">DNA polymerase III is a complex, multichain enzyme responsible for most of the replicative synthesis in bacteria. This DNA polymerase also exhibits 3' to 5' exonuclease activity. The alpha chain is the DNA polymerase.</text>
</comment>
<dbReference type="SUPFAM" id="SSF89550">
    <property type="entry name" value="PHP domain-like"/>
    <property type="match status" value="1"/>
</dbReference>
<comment type="similarity">
    <text evidence="3">Belongs to the DNA polymerase type-C family. DnaE subfamily.</text>
</comment>
<dbReference type="Pfam" id="PF02811">
    <property type="entry name" value="PHP"/>
    <property type="match status" value="1"/>
</dbReference>
<evidence type="ECO:0000259" key="16">
    <source>
        <dbReference type="SMART" id="SM00481"/>
    </source>
</evidence>
<keyword evidence="13" id="KW-0234">DNA repair</keyword>
<evidence type="ECO:0000313" key="18">
    <source>
        <dbReference type="Proteomes" id="UP001333102"/>
    </source>
</evidence>
<feature type="domain" description="Polymerase/histidinol phosphatase N-terminal" evidence="16">
    <location>
        <begin position="6"/>
        <end position="73"/>
    </location>
</feature>
<evidence type="ECO:0000256" key="12">
    <source>
        <dbReference type="ARBA" id="ARBA00022932"/>
    </source>
</evidence>
<gene>
    <name evidence="17" type="ORF">VLY81_11790</name>
</gene>
<comment type="similarity">
    <text evidence="2">Belongs to the DNA polymerase type-C family. DnaE2 subfamily.</text>
</comment>
<dbReference type="CDD" id="cd04485">
    <property type="entry name" value="DnaE_OBF"/>
    <property type="match status" value="1"/>
</dbReference>
<reference evidence="18" key="1">
    <citation type="submission" date="2023-12" db="EMBL/GenBank/DDBJ databases">
        <title>Novel isolates from deep terrestrial aquifers shed light on the physiology and ecology of the class Limnochordia.</title>
        <authorList>
            <person name="Karnachuk O.V."/>
            <person name="Lukina A.P."/>
            <person name="Avakyan M.R."/>
            <person name="Kadnikov V."/>
            <person name="Begmatov S."/>
            <person name="Beletsky A.V."/>
            <person name="Mardanov A.V."/>
            <person name="Ravin N.V."/>
        </authorList>
    </citation>
    <scope>NUCLEOTIDE SEQUENCE [LARGE SCALE GENOMIC DNA]</scope>
    <source>
        <strain evidence="18">LN</strain>
    </source>
</reference>
<dbReference type="Pfam" id="PF01336">
    <property type="entry name" value="tRNA_anti-codon"/>
    <property type="match status" value="1"/>
</dbReference>
<dbReference type="Pfam" id="PF07733">
    <property type="entry name" value="DNA_pol3_alpha"/>
    <property type="match status" value="1"/>
</dbReference>
<keyword evidence="10" id="KW-0235">DNA replication</keyword>
<keyword evidence="7" id="KW-0963">Cytoplasm</keyword>
<evidence type="ECO:0000256" key="9">
    <source>
        <dbReference type="ARBA" id="ARBA00022695"/>
    </source>
</evidence>
<dbReference type="EMBL" id="CP141614">
    <property type="protein sequence ID" value="WRP14096.1"/>
    <property type="molecule type" value="Genomic_DNA"/>
</dbReference>
<dbReference type="InterPro" id="IPR004365">
    <property type="entry name" value="NA-bd_OB_tRNA"/>
</dbReference>
<dbReference type="InterPro" id="IPR003141">
    <property type="entry name" value="Pol/His_phosphatase_N"/>
</dbReference>
<dbReference type="InterPro" id="IPR016195">
    <property type="entry name" value="Pol/histidinol_Pase-like"/>
</dbReference>
<dbReference type="Gene3D" id="3.20.20.140">
    <property type="entry name" value="Metal-dependent hydrolases"/>
    <property type="match status" value="1"/>
</dbReference>
<dbReference type="InterPro" id="IPR011708">
    <property type="entry name" value="DNA_pol3_alpha_NTPase_dom"/>
</dbReference>
<evidence type="ECO:0000256" key="2">
    <source>
        <dbReference type="ARBA" id="ARBA00007391"/>
    </source>
</evidence>
<dbReference type="InterPro" id="IPR040982">
    <property type="entry name" value="DNA_pol3_finger"/>
</dbReference>
<evidence type="ECO:0000256" key="14">
    <source>
        <dbReference type="ARBA" id="ARBA00025611"/>
    </source>
</evidence>
<evidence type="ECO:0000256" key="3">
    <source>
        <dbReference type="ARBA" id="ARBA00009496"/>
    </source>
</evidence>
<evidence type="ECO:0000256" key="15">
    <source>
        <dbReference type="ARBA" id="ARBA00049244"/>
    </source>
</evidence>
<keyword evidence="12" id="KW-0239">DNA-directed DNA polymerase</keyword>
<dbReference type="InterPro" id="IPR004013">
    <property type="entry name" value="PHP_dom"/>
</dbReference>
<dbReference type="SMART" id="SM00481">
    <property type="entry name" value="POLIIIAc"/>
    <property type="match status" value="1"/>
</dbReference>
<accession>A0ABZ1BMP8</accession>
<name>A0ABZ1BMP8_9FIRM</name>